<evidence type="ECO:0000313" key="10">
    <source>
        <dbReference type="Proteomes" id="UP000390335"/>
    </source>
</evidence>
<dbReference type="InterPro" id="IPR036365">
    <property type="entry name" value="PGBD-like_sf"/>
</dbReference>
<evidence type="ECO:0000256" key="6">
    <source>
        <dbReference type="ARBA" id="ARBA00023316"/>
    </source>
</evidence>
<accession>A0ABQ0Z9I1</accession>
<evidence type="ECO:0000256" key="3">
    <source>
        <dbReference type="ARBA" id="ARBA00022679"/>
    </source>
</evidence>
<dbReference type="PROSITE" id="PS52029">
    <property type="entry name" value="LD_TPASE"/>
    <property type="match status" value="1"/>
</dbReference>
<dbReference type="SUPFAM" id="SSF141523">
    <property type="entry name" value="L,D-transpeptidase catalytic domain-like"/>
    <property type="match status" value="1"/>
</dbReference>
<dbReference type="PANTHER" id="PTHR30582">
    <property type="entry name" value="L,D-TRANSPEPTIDASE"/>
    <property type="match status" value="1"/>
</dbReference>
<dbReference type="SUPFAM" id="SSF47090">
    <property type="entry name" value="PGBD-like"/>
    <property type="match status" value="1"/>
</dbReference>
<dbReference type="Proteomes" id="UP000390335">
    <property type="component" value="Unassembled WGS sequence"/>
</dbReference>
<name>A0ABQ0Z9I1_9HYPH</name>
<dbReference type="Pfam" id="PF03734">
    <property type="entry name" value="YkuD"/>
    <property type="match status" value="1"/>
</dbReference>
<evidence type="ECO:0000256" key="4">
    <source>
        <dbReference type="ARBA" id="ARBA00022960"/>
    </source>
</evidence>
<gene>
    <name evidence="9" type="ORF">RsS93_46260</name>
</gene>
<dbReference type="InterPro" id="IPR038063">
    <property type="entry name" value="Transpep_catalytic_dom"/>
</dbReference>
<dbReference type="CDD" id="cd16913">
    <property type="entry name" value="YkuD_like"/>
    <property type="match status" value="1"/>
</dbReference>
<reference evidence="9 10" key="1">
    <citation type="journal article" date="2020" name="Genome Biol. Evol.">
        <title>Rhizobium dioscoreae sp. nov., a plant growth-promoting bacterium isolated from yam (Dioscorea species).</title>
        <authorList>
            <person name="Ouyabe M."/>
            <person name="Tanaka N."/>
            <person name="Shiwa Y."/>
            <person name="Fujita N."/>
            <person name="Kikuno H."/>
            <person name="Babil P."/>
            <person name="Shiwachi H."/>
        </authorList>
    </citation>
    <scope>NUCLEOTIDE SEQUENCE [LARGE SCALE GENOMIC DNA]</scope>
    <source>
        <strain evidence="9 10">S-93</strain>
    </source>
</reference>
<keyword evidence="10" id="KW-1185">Reference proteome</keyword>
<comment type="caution">
    <text evidence="9">The sequence shown here is derived from an EMBL/GenBank/DDBJ whole genome shotgun (WGS) entry which is preliminary data.</text>
</comment>
<evidence type="ECO:0000256" key="1">
    <source>
        <dbReference type="ARBA" id="ARBA00004752"/>
    </source>
</evidence>
<feature type="active site" description="Nucleophile" evidence="7">
    <location>
        <position position="313"/>
    </location>
</feature>
<protein>
    <submittedName>
        <fullName evidence="9">Murein L,D-transpeptidase</fullName>
    </submittedName>
</protein>
<organism evidence="9 10">
    <name type="scientific">Rhizobium dioscoreae</name>
    <dbReference type="NCBI Taxonomy" id="2653122"/>
    <lineage>
        <taxon>Bacteria</taxon>
        <taxon>Pseudomonadati</taxon>
        <taxon>Pseudomonadota</taxon>
        <taxon>Alphaproteobacteria</taxon>
        <taxon>Hyphomicrobiales</taxon>
        <taxon>Rhizobiaceae</taxon>
        <taxon>Rhizobium/Agrobacterium group</taxon>
        <taxon>Rhizobium</taxon>
    </lineage>
</organism>
<evidence type="ECO:0000256" key="5">
    <source>
        <dbReference type="ARBA" id="ARBA00022984"/>
    </source>
</evidence>
<dbReference type="InterPro" id="IPR005490">
    <property type="entry name" value="LD_TPept_cat_dom"/>
</dbReference>
<comment type="similarity">
    <text evidence="2">Belongs to the YkuD family.</text>
</comment>
<sequence>MEPIGAYRDFLPMATARCYLAIWIILTSWYPAVAATITAQDVNAASISSVHIEAPSPKPTNPDAAIVKLQILLDRTGASPGAIDGFGGDNLNKAIAGFNALQGLPAGNKPDTAVLGRLEEQGPVVQSYSITADDGKDLVPKIPKDYALQAKMDHLGYTSIAEKLAERFHMSIALLKALNPTASFTPGETISVAATGAGKSGVVKRIEVHRQSGQVFAFAEDGSLLAVYPATIGSEETPSPSGKHKVKGVARLPTYIYNPTINFQQGHNKKILKLPSGPNNPVGTVWIDLTEPTYGIHGTPDPELIGKVDSHGCVRLTNWDVEELAGMVKPGVVVEFID</sequence>
<keyword evidence="4 7" id="KW-0133">Cell shape</keyword>
<evidence type="ECO:0000313" key="9">
    <source>
        <dbReference type="EMBL" id="GES52012.1"/>
    </source>
</evidence>
<evidence type="ECO:0000259" key="8">
    <source>
        <dbReference type="PROSITE" id="PS52029"/>
    </source>
</evidence>
<dbReference type="EMBL" id="BLAJ01000006">
    <property type="protein sequence ID" value="GES52012.1"/>
    <property type="molecule type" value="Genomic_DNA"/>
</dbReference>
<dbReference type="InterPro" id="IPR050979">
    <property type="entry name" value="LD-transpeptidase"/>
</dbReference>
<proteinExistence type="inferred from homology"/>
<keyword evidence="6 7" id="KW-0961">Cell wall biogenesis/degradation</keyword>
<comment type="pathway">
    <text evidence="1 7">Cell wall biogenesis; peptidoglycan biosynthesis.</text>
</comment>
<keyword evidence="5 7" id="KW-0573">Peptidoglycan synthesis</keyword>
<feature type="active site" description="Proton donor/acceptor" evidence="7">
    <location>
        <position position="297"/>
    </location>
</feature>
<keyword evidence="3" id="KW-0808">Transferase</keyword>
<feature type="domain" description="L,D-TPase catalytic" evidence="8">
    <location>
        <begin position="204"/>
        <end position="337"/>
    </location>
</feature>
<dbReference type="Gene3D" id="2.40.440.10">
    <property type="entry name" value="L,D-transpeptidase catalytic domain-like"/>
    <property type="match status" value="1"/>
</dbReference>
<evidence type="ECO:0000256" key="7">
    <source>
        <dbReference type="PROSITE-ProRule" id="PRU01373"/>
    </source>
</evidence>
<dbReference type="PANTHER" id="PTHR30582:SF30">
    <property type="entry name" value="BLR4375 PROTEIN"/>
    <property type="match status" value="1"/>
</dbReference>
<evidence type="ECO:0000256" key="2">
    <source>
        <dbReference type="ARBA" id="ARBA00005992"/>
    </source>
</evidence>